<evidence type="ECO:0000259" key="5">
    <source>
        <dbReference type="PROSITE" id="PS50011"/>
    </source>
</evidence>
<dbReference type="SMART" id="SM00220">
    <property type="entry name" value="S_TKc"/>
    <property type="match status" value="1"/>
</dbReference>
<dbReference type="PROSITE" id="PS50011">
    <property type="entry name" value="PROTEIN_KINASE_DOM"/>
    <property type="match status" value="1"/>
</dbReference>
<evidence type="ECO:0000313" key="7">
    <source>
        <dbReference type="Proteomes" id="UP000536442"/>
    </source>
</evidence>
<keyword evidence="4" id="KW-0067">ATP-binding</keyword>
<dbReference type="Gene3D" id="3.30.200.20">
    <property type="entry name" value="Phosphorylase Kinase, domain 1"/>
    <property type="match status" value="1"/>
</dbReference>
<dbReference type="Proteomes" id="UP000536442">
    <property type="component" value="Unassembled WGS sequence"/>
</dbReference>
<evidence type="ECO:0000256" key="2">
    <source>
        <dbReference type="ARBA" id="ARBA00022741"/>
    </source>
</evidence>
<evidence type="ECO:0000256" key="1">
    <source>
        <dbReference type="ARBA" id="ARBA00022679"/>
    </source>
</evidence>
<evidence type="ECO:0000256" key="4">
    <source>
        <dbReference type="ARBA" id="ARBA00022840"/>
    </source>
</evidence>
<dbReference type="Gene3D" id="1.10.510.10">
    <property type="entry name" value="Transferase(Phosphotransferase) domain 1"/>
    <property type="match status" value="1"/>
</dbReference>
<dbReference type="PANTHER" id="PTHR43289:SF6">
    <property type="entry name" value="SERINE_THREONINE-PROTEIN KINASE NEKL-3"/>
    <property type="match status" value="1"/>
</dbReference>
<evidence type="ECO:0000256" key="3">
    <source>
        <dbReference type="ARBA" id="ARBA00022777"/>
    </source>
</evidence>
<dbReference type="EMBL" id="JABEVQ010000003">
    <property type="protein sequence ID" value="NWN90909.1"/>
    <property type="molecule type" value="Genomic_DNA"/>
</dbReference>
<gene>
    <name evidence="6" type="ORF">HLV39_05310</name>
</gene>
<dbReference type="InterPro" id="IPR008271">
    <property type="entry name" value="Ser/Thr_kinase_AS"/>
</dbReference>
<keyword evidence="6" id="KW-0723">Serine/threonine-protein kinase</keyword>
<comment type="caution">
    <text evidence="6">The sequence shown here is derived from an EMBL/GenBank/DDBJ whole genome shotgun (WGS) entry which is preliminary data.</text>
</comment>
<evidence type="ECO:0000313" key="6">
    <source>
        <dbReference type="EMBL" id="NWN90909.1"/>
    </source>
</evidence>
<keyword evidence="3 6" id="KW-0418">Kinase</keyword>
<keyword evidence="7" id="KW-1185">Reference proteome</keyword>
<name>A0A851HM61_9GAMM</name>
<dbReference type="InterPro" id="IPR011009">
    <property type="entry name" value="Kinase-like_dom_sf"/>
</dbReference>
<feature type="domain" description="Protein kinase" evidence="5">
    <location>
        <begin position="15"/>
        <end position="292"/>
    </location>
</feature>
<dbReference type="AlphaFoldDB" id="A0A851HM61"/>
<dbReference type="InterPro" id="IPR000719">
    <property type="entry name" value="Prot_kinase_dom"/>
</dbReference>
<keyword evidence="2" id="KW-0547">Nucleotide-binding</keyword>
<dbReference type="GO" id="GO:0004674">
    <property type="term" value="F:protein serine/threonine kinase activity"/>
    <property type="evidence" value="ECO:0007669"/>
    <property type="project" value="UniProtKB-KW"/>
</dbReference>
<keyword evidence="1" id="KW-0808">Transferase</keyword>
<dbReference type="CDD" id="cd14014">
    <property type="entry name" value="STKc_PknB_like"/>
    <property type="match status" value="1"/>
</dbReference>
<proteinExistence type="predicted"/>
<organism evidence="6 7">
    <name type="scientific">Marinobacter adhaerens</name>
    <dbReference type="NCBI Taxonomy" id="1033846"/>
    <lineage>
        <taxon>Bacteria</taxon>
        <taxon>Pseudomonadati</taxon>
        <taxon>Pseudomonadota</taxon>
        <taxon>Gammaproteobacteria</taxon>
        <taxon>Pseudomonadales</taxon>
        <taxon>Marinobacteraceae</taxon>
        <taxon>Marinobacter</taxon>
    </lineage>
</organism>
<dbReference type="Pfam" id="PF00069">
    <property type="entry name" value="Pkinase"/>
    <property type="match status" value="1"/>
</dbReference>
<protein>
    <submittedName>
        <fullName evidence="6">Serine/threonine protein kinase</fullName>
    </submittedName>
</protein>
<accession>A0A851HM61</accession>
<dbReference type="PANTHER" id="PTHR43289">
    <property type="entry name" value="MITOGEN-ACTIVATED PROTEIN KINASE KINASE KINASE 20-RELATED"/>
    <property type="match status" value="1"/>
</dbReference>
<dbReference type="GO" id="GO:0005524">
    <property type="term" value="F:ATP binding"/>
    <property type="evidence" value="ECO:0007669"/>
    <property type="project" value="UniProtKB-KW"/>
</dbReference>
<dbReference type="PROSITE" id="PS00108">
    <property type="entry name" value="PROTEIN_KINASE_ST"/>
    <property type="match status" value="1"/>
</dbReference>
<sequence>MNGRINPGDFLADRYLVDSQVGEGGMQYVYKAYDQTLEKYIALKTPKDSSAEKRFVRSAQSAAKVNHPNVAKTLDYFEEGNQKFLVEELILGKDLSASLLAFVEAADPYITAHIFHHIARGLAASHHAGVIHRDLKPTNIMVSGGLNLEVIKITDFGIAKMAEQEFDEAIDGGQESIGNSKTVLGALPYMAPEGILDKGKISMASDIWSLGAMMHEVITGEKPFGAGLKAIPQILNGSRDAYPRFLFSNNQFRGVNIEVTKVIDECLKLDPTERPTADQLVSECSNLCYPETQRIKGNLRDKRYKWGFIAERPTNQDVFYHSDSFYGPAPTEGDEVWFAKYPSRAGADRAHPVLKLK</sequence>
<dbReference type="SUPFAM" id="SSF56112">
    <property type="entry name" value="Protein kinase-like (PK-like)"/>
    <property type="match status" value="1"/>
</dbReference>
<reference evidence="6 7" key="1">
    <citation type="submission" date="2020-03" db="EMBL/GenBank/DDBJ databases">
        <title>Metagenomic, metatranscriptomic, and metabolomic analyses revealed the key microbes and metabolic features during the fermentation of ganjang, Korean traditional soy sauce.</title>
        <authorList>
            <person name="Chun B.H."/>
            <person name="Jeon C.O."/>
        </authorList>
    </citation>
    <scope>NUCLEOTIDE SEQUENCE [LARGE SCALE GENOMIC DNA]</scope>
    <source>
        <strain evidence="6 7">KG14</strain>
    </source>
</reference>